<sequence>MQKCSRCERYSLPCNYKKPQCTFCANDAKKCTYTQKIVQGLQRVPSGAQPASEVKKGAASETRPATSETKRPATSETKRPATSEAKRPATSEAKRPATGEGKKSAIARPADMEGQRPAVADRKKPAAGPKMPVADKSASAAGRSGTQVVSSVVDPRTEILVSGLKRTNELNMLLDGARVGAIPMGYAKHRFDAFLDTFPDYAGWERSAAATASVRNSSSRRS</sequence>
<evidence type="ECO:0008006" key="4">
    <source>
        <dbReference type="Google" id="ProtNLM"/>
    </source>
</evidence>
<accession>A0A0D7AVJ1</accession>
<name>A0A0D7AVJ1_9AGAR</name>
<organism evidence="2 3">
    <name type="scientific">Cylindrobasidium torrendii FP15055 ss-10</name>
    <dbReference type="NCBI Taxonomy" id="1314674"/>
    <lineage>
        <taxon>Eukaryota</taxon>
        <taxon>Fungi</taxon>
        <taxon>Dikarya</taxon>
        <taxon>Basidiomycota</taxon>
        <taxon>Agaricomycotina</taxon>
        <taxon>Agaricomycetes</taxon>
        <taxon>Agaricomycetidae</taxon>
        <taxon>Agaricales</taxon>
        <taxon>Marasmiineae</taxon>
        <taxon>Physalacriaceae</taxon>
        <taxon>Cylindrobasidium</taxon>
    </lineage>
</organism>
<evidence type="ECO:0000313" key="2">
    <source>
        <dbReference type="EMBL" id="KIY62212.1"/>
    </source>
</evidence>
<reference evidence="2 3" key="1">
    <citation type="journal article" date="2015" name="Fungal Genet. Biol.">
        <title>Evolution of novel wood decay mechanisms in Agaricales revealed by the genome sequences of Fistulina hepatica and Cylindrobasidium torrendii.</title>
        <authorList>
            <person name="Floudas D."/>
            <person name="Held B.W."/>
            <person name="Riley R."/>
            <person name="Nagy L.G."/>
            <person name="Koehler G."/>
            <person name="Ransdell A.S."/>
            <person name="Younus H."/>
            <person name="Chow J."/>
            <person name="Chiniquy J."/>
            <person name="Lipzen A."/>
            <person name="Tritt A."/>
            <person name="Sun H."/>
            <person name="Haridas S."/>
            <person name="LaButti K."/>
            <person name="Ohm R.A."/>
            <person name="Kues U."/>
            <person name="Blanchette R.A."/>
            <person name="Grigoriev I.V."/>
            <person name="Minto R.E."/>
            <person name="Hibbett D.S."/>
        </authorList>
    </citation>
    <scope>NUCLEOTIDE SEQUENCE [LARGE SCALE GENOMIC DNA]</scope>
    <source>
        <strain evidence="2 3">FP15055 ss-10</strain>
    </source>
</reference>
<proteinExistence type="predicted"/>
<dbReference type="EMBL" id="KN880810">
    <property type="protein sequence ID" value="KIY62212.1"/>
    <property type="molecule type" value="Genomic_DNA"/>
</dbReference>
<feature type="region of interest" description="Disordered" evidence="1">
    <location>
        <begin position="40"/>
        <end position="149"/>
    </location>
</feature>
<dbReference type="AlphaFoldDB" id="A0A0D7AVJ1"/>
<feature type="compositionally biased region" description="Basic and acidic residues" evidence="1">
    <location>
        <begin position="110"/>
        <end position="124"/>
    </location>
</feature>
<dbReference type="Proteomes" id="UP000054007">
    <property type="component" value="Unassembled WGS sequence"/>
</dbReference>
<feature type="compositionally biased region" description="Basic and acidic residues" evidence="1">
    <location>
        <begin position="68"/>
        <end position="103"/>
    </location>
</feature>
<protein>
    <recommendedName>
        <fullName evidence="4">Zn(2)-C6 fungal-type domain-containing protein</fullName>
    </recommendedName>
</protein>
<evidence type="ECO:0000256" key="1">
    <source>
        <dbReference type="SAM" id="MobiDB-lite"/>
    </source>
</evidence>
<gene>
    <name evidence="2" type="ORF">CYLTODRAFT_475127</name>
</gene>
<evidence type="ECO:0000313" key="3">
    <source>
        <dbReference type="Proteomes" id="UP000054007"/>
    </source>
</evidence>
<keyword evidence="3" id="KW-1185">Reference proteome</keyword>